<dbReference type="CDD" id="cd03561">
    <property type="entry name" value="VHS"/>
    <property type="match status" value="1"/>
</dbReference>
<keyword evidence="5" id="KW-0472">Membrane</keyword>
<feature type="domain" description="VHS" evidence="7">
    <location>
        <begin position="9"/>
        <end position="138"/>
    </location>
</feature>
<keyword evidence="10" id="KW-1185">Reference proteome</keyword>
<dbReference type="SMART" id="SM00288">
    <property type="entry name" value="VHS"/>
    <property type="match status" value="1"/>
</dbReference>
<dbReference type="Pfam" id="PF03127">
    <property type="entry name" value="GAT"/>
    <property type="match status" value="1"/>
</dbReference>
<dbReference type="CDD" id="cd14231">
    <property type="entry name" value="GAT_GGA-like_plant"/>
    <property type="match status" value="1"/>
</dbReference>
<dbReference type="SUPFAM" id="SSF89009">
    <property type="entry name" value="GAT-like domain"/>
    <property type="match status" value="1"/>
</dbReference>
<evidence type="ECO:0000259" key="7">
    <source>
        <dbReference type="PROSITE" id="PS50179"/>
    </source>
</evidence>
<feature type="domain" description="GAT" evidence="8">
    <location>
        <begin position="181"/>
        <end position="269"/>
    </location>
</feature>
<feature type="region of interest" description="Disordered" evidence="6">
    <location>
        <begin position="291"/>
        <end position="319"/>
    </location>
</feature>
<dbReference type="Pfam" id="PF00790">
    <property type="entry name" value="VHS"/>
    <property type="match status" value="1"/>
</dbReference>
<dbReference type="Proteomes" id="UP000594263">
    <property type="component" value="Unplaced"/>
</dbReference>
<evidence type="ECO:0000256" key="2">
    <source>
        <dbReference type="ARBA" id="ARBA00007708"/>
    </source>
</evidence>
<dbReference type="InterPro" id="IPR044836">
    <property type="entry name" value="TOL_plant"/>
</dbReference>
<evidence type="ECO:0000256" key="4">
    <source>
        <dbReference type="ARBA" id="ARBA00022927"/>
    </source>
</evidence>
<dbReference type="InterPro" id="IPR014645">
    <property type="entry name" value="TOM1"/>
</dbReference>
<dbReference type="GO" id="GO:0043328">
    <property type="term" value="P:protein transport to vacuole involved in ubiquitin-dependent protein catabolic process via the multivesicular body sorting pathway"/>
    <property type="evidence" value="ECO:0007669"/>
    <property type="project" value="InterPro"/>
</dbReference>
<evidence type="ECO:0000256" key="5">
    <source>
        <dbReference type="ARBA" id="ARBA00023136"/>
    </source>
</evidence>
<dbReference type="GO" id="GO:0005737">
    <property type="term" value="C:cytoplasm"/>
    <property type="evidence" value="ECO:0007669"/>
    <property type="project" value="UniProtKB-ARBA"/>
</dbReference>
<feature type="compositionally biased region" description="Basic and acidic residues" evidence="6">
    <location>
        <begin position="291"/>
        <end position="307"/>
    </location>
</feature>
<dbReference type="PROSITE" id="PS50179">
    <property type="entry name" value="VHS"/>
    <property type="match status" value="1"/>
</dbReference>
<protein>
    <recommendedName>
        <fullName evidence="11">Target of Myb protein 1</fullName>
    </recommendedName>
</protein>
<reference evidence="9" key="1">
    <citation type="submission" date="2021-01" db="UniProtKB">
        <authorList>
            <consortium name="EnsemblPlants"/>
        </authorList>
    </citation>
    <scope>IDENTIFICATION</scope>
</reference>
<feature type="region of interest" description="Disordered" evidence="6">
    <location>
        <begin position="142"/>
        <end position="182"/>
    </location>
</feature>
<name>A0A7N0V9I4_KALFE</name>
<proteinExistence type="inferred from homology"/>
<evidence type="ECO:0000256" key="1">
    <source>
        <dbReference type="ARBA" id="ARBA00004170"/>
    </source>
</evidence>
<dbReference type="InterPro" id="IPR008942">
    <property type="entry name" value="ENTH_VHS"/>
</dbReference>
<evidence type="ECO:0008006" key="11">
    <source>
        <dbReference type="Google" id="ProtNLM"/>
    </source>
</evidence>
<evidence type="ECO:0000256" key="3">
    <source>
        <dbReference type="ARBA" id="ARBA00022448"/>
    </source>
</evidence>
<dbReference type="Gene3D" id="1.20.58.160">
    <property type="match status" value="1"/>
</dbReference>
<dbReference type="InterPro" id="IPR038425">
    <property type="entry name" value="GAT_sf"/>
</dbReference>
<feature type="compositionally biased region" description="Polar residues" evidence="6">
    <location>
        <begin position="471"/>
        <end position="490"/>
    </location>
</feature>
<sequence>MVNAMVERATNDMLIGPDWAMNLEICDMINRDPSQAKDVIKGIKKKLGSKNPKVQLLTLTLLETLVKNCGDMVHMHVAEKDVLHELVRIIKKKPDFHVKDKILILIDTWQEAFGGPRARYPQYYAAYQELLRAGAVFPQRQESTAPVFTPPQSRPLSTYPPNVRNSDFPQEAPAETSSQSQFPTLSVTEIQNARGIMDVLSEMLNALEPGNKEGLRQEVIVDLVEQCRTYKQRVVQLVSNTDDETLLCQGIQLNEELGRLLEKHETIASGAPIRVEQPRTEPARELVPVDRPLIDTEESSKPADKRPTSTANAGAQAEPPLLALAAPSTPTLTPPTVKLDPKIDLLSGDDYNSPMAQNNLALVPVGEAQPISPVSEQNALVLVDFYSESNTSSAQPSYLTGQIQSSSPFYQQQNSSLQPMQYANEILQSQQQNPQSSQSMSYANGSAQTQQPNSHLAQPSLHSNGIARNPGGSQYEQSNYTQSGTPAWNGQQQQQQQPPAVYGRV</sequence>
<dbReference type="GO" id="GO:0043130">
    <property type="term" value="F:ubiquitin binding"/>
    <property type="evidence" value="ECO:0007669"/>
    <property type="project" value="InterPro"/>
</dbReference>
<evidence type="ECO:0000259" key="8">
    <source>
        <dbReference type="PROSITE" id="PS50909"/>
    </source>
</evidence>
<keyword evidence="3" id="KW-0813">Transport</keyword>
<dbReference type="InterPro" id="IPR004152">
    <property type="entry name" value="GAT_dom"/>
</dbReference>
<evidence type="ECO:0000313" key="9">
    <source>
        <dbReference type="EnsemblPlants" id="Kaladp0316s0003.1.v1.1"/>
    </source>
</evidence>
<evidence type="ECO:0000256" key="6">
    <source>
        <dbReference type="SAM" id="MobiDB-lite"/>
    </source>
</evidence>
<feature type="compositionally biased region" description="Polar residues" evidence="6">
    <location>
        <begin position="442"/>
        <end position="463"/>
    </location>
</feature>
<dbReference type="AlphaFoldDB" id="A0A7N0V9I4"/>
<dbReference type="InterPro" id="IPR002014">
    <property type="entry name" value="VHS_dom"/>
</dbReference>
<dbReference type="GO" id="GO:0035091">
    <property type="term" value="F:phosphatidylinositol binding"/>
    <property type="evidence" value="ECO:0007669"/>
    <property type="project" value="InterPro"/>
</dbReference>
<dbReference type="SUPFAM" id="SSF48464">
    <property type="entry name" value="ENTH/VHS domain"/>
    <property type="match status" value="1"/>
</dbReference>
<feature type="compositionally biased region" description="Low complexity" evidence="6">
    <location>
        <begin position="429"/>
        <end position="441"/>
    </location>
</feature>
<dbReference type="PANTHER" id="PTHR45898:SF4">
    <property type="entry name" value="TARGET OF MYB PROTEIN 1"/>
    <property type="match status" value="1"/>
</dbReference>
<accession>A0A7N0V9I4</accession>
<dbReference type="FunFam" id="1.25.40.90:FF:000028">
    <property type="entry name" value="TOM1-like protein 2"/>
    <property type="match status" value="1"/>
</dbReference>
<dbReference type="PROSITE" id="PS50909">
    <property type="entry name" value="GAT"/>
    <property type="match status" value="1"/>
</dbReference>
<dbReference type="OMA" id="EGPDWAR"/>
<organism evidence="9 10">
    <name type="scientific">Kalanchoe fedtschenkoi</name>
    <name type="common">Lavender scallops</name>
    <name type="synonym">South American air plant</name>
    <dbReference type="NCBI Taxonomy" id="63787"/>
    <lineage>
        <taxon>Eukaryota</taxon>
        <taxon>Viridiplantae</taxon>
        <taxon>Streptophyta</taxon>
        <taxon>Embryophyta</taxon>
        <taxon>Tracheophyta</taxon>
        <taxon>Spermatophyta</taxon>
        <taxon>Magnoliopsida</taxon>
        <taxon>eudicotyledons</taxon>
        <taxon>Gunneridae</taxon>
        <taxon>Pentapetalae</taxon>
        <taxon>Saxifragales</taxon>
        <taxon>Crassulaceae</taxon>
        <taxon>Kalanchoe</taxon>
    </lineage>
</organism>
<feature type="compositionally biased region" description="Polar residues" evidence="6">
    <location>
        <begin position="154"/>
        <end position="168"/>
    </location>
</feature>
<dbReference type="Gramene" id="Kaladp0316s0003.1.v1.1">
    <property type="protein sequence ID" value="Kaladp0316s0003.1.v1.1"/>
    <property type="gene ID" value="Kaladp0316s0003.v1.1"/>
</dbReference>
<dbReference type="PANTHER" id="PTHR45898">
    <property type="entry name" value="TOM1-LIKE PROTEIN"/>
    <property type="match status" value="1"/>
</dbReference>
<dbReference type="PIRSF" id="PIRSF036948">
    <property type="entry name" value="TOM1"/>
    <property type="match status" value="1"/>
</dbReference>
<comment type="similarity">
    <text evidence="2">Belongs to the TOM1 family.</text>
</comment>
<feature type="region of interest" description="Disordered" evidence="6">
    <location>
        <begin position="429"/>
        <end position="505"/>
    </location>
</feature>
<keyword evidence="4" id="KW-0653">Protein transport</keyword>
<dbReference type="EnsemblPlants" id="Kaladp0316s0003.1.v1.1">
    <property type="protein sequence ID" value="Kaladp0316s0003.1.v1.1"/>
    <property type="gene ID" value="Kaladp0316s0003.v1.1"/>
</dbReference>
<comment type="subcellular location">
    <subcellularLocation>
        <location evidence="1">Membrane</location>
        <topology evidence="1">Peripheral membrane protein</topology>
    </subcellularLocation>
</comment>
<evidence type="ECO:0000313" key="10">
    <source>
        <dbReference type="Proteomes" id="UP000594263"/>
    </source>
</evidence>
<dbReference type="GO" id="GO:0016020">
    <property type="term" value="C:membrane"/>
    <property type="evidence" value="ECO:0007669"/>
    <property type="project" value="UniProtKB-SubCell"/>
</dbReference>
<dbReference type="Gene3D" id="1.25.40.90">
    <property type="match status" value="1"/>
</dbReference>